<dbReference type="Pfam" id="PF00533">
    <property type="entry name" value="BRCT"/>
    <property type="match status" value="1"/>
</dbReference>
<feature type="domain" description="BRCT" evidence="1">
    <location>
        <begin position="13"/>
        <end position="104"/>
    </location>
</feature>
<accession>A0ABU5CBZ4</accession>
<evidence type="ECO:0000313" key="2">
    <source>
        <dbReference type="EMBL" id="MDY0396818.1"/>
    </source>
</evidence>
<reference evidence="2 3" key="1">
    <citation type="submission" date="2023-10" db="EMBL/GenBank/DDBJ databases">
        <title>Virgibacillus halophilus 5B73C genome.</title>
        <authorList>
            <person name="Miliotis G."/>
            <person name="Sengupta P."/>
            <person name="Hameed A."/>
            <person name="Chuvochina M."/>
            <person name="Mcdonagh F."/>
            <person name="Simpson A.C."/>
            <person name="Singh N.K."/>
            <person name="Rekha P.D."/>
            <person name="Raman K."/>
            <person name="Hugenholtz P."/>
            <person name="Venkateswaran K."/>
        </authorList>
    </citation>
    <scope>NUCLEOTIDE SEQUENCE [LARGE SCALE GENOMIC DNA]</scope>
    <source>
        <strain evidence="2 3">5B73C</strain>
    </source>
</reference>
<proteinExistence type="predicted"/>
<organism evidence="2 3">
    <name type="scientific">Tigheibacillus halophilus</name>
    <dbReference type="NCBI Taxonomy" id="361280"/>
    <lineage>
        <taxon>Bacteria</taxon>
        <taxon>Bacillati</taxon>
        <taxon>Bacillota</taxon>
        <taxon>Bacilli</taxon>
        <taxon>Bacillales</taxon>
        <taxon>Bacillaceae</taxon>
        <taxon>Tigheibacillus</taxon>
    </lineage>
</organism>
<dbReference type="InterPro" id="IPR001357">
    <property type="entry name" value="BRCT_dom"/>
</dbReference>
<evidence type="ECO:0000259" key="1">
    <source>
        <dbReference type="PROSITE" id="PS50172"/>
    </source>
</evidence>
<evidence type="ECO:0000313" key="3">
    <source>
        <dbReference type="Proteomes" id="UP001281447"/>
    </source>
</evidence>
<dbReference type="PROSITE" id="PS50172">
    <property type="entry name" value="BRCT"/>
    <property type="match status" value="1"/>
</dbReference>
<keyword evidence="3" id="KW-1185">Reference proteome</keyword>
<dbReference type="CDD" id="cd17748">
    <property type="entry name" value="BRCT_DNA_ligase_like"/>
    <property type="match status" value="1"/>
</dbReference>
<dbReference type="Proteomes" id="UP001281447">
    <property type="component" value="Unassembled WGS sequence"/>
</dbReference>
<name>A0ABU5CBZ4_9BACI</name>
<sequence>MHKASPRQILNLIQIILFYDKSFVFTGTLKSMNRKAAMQKVVDIGGLCMNGVTMNTNFLVVGIQDLTKLKEGTTKSSKMIKAEKYAHEGIDIEIIAEDDFLNML</sequence>
<protein>
    <submittedName>
        <fullName evidence="2">BRCT domain-containing protein</fullName>
    </submittedName>
</protein>
<dbReference type="InterPro" id="IPR036420">
    <property type="entry name" value="BRCT_dom_sf"/>
</dbReference>
<gene>
    <name evidence="2" type="ORF">RWE15_24090</name>
</gene>
<dbReference type="Gene3D" id="3.40.50.10190">
    <property type="entry name" value="BRCT domain"/>
    <property type="match status" value="1"/>
</dbReference>
<dbReference type="EMBL" id="JAWDIP010000004">
    <property type="protein sequence ID" value="MDY0396818.1"/>
    <property type="molecule type" value="Genomic_DNA"/>
</dbReference>
<dbReference type="SUPFAM" id="SSF52113">
    <property type="entry name" value="BRCT domain"/>
    <property type="match status" value="1"/>
</dbReference>
<comment type="caution">
    <text evidence="2">The sequence shown here is derived from an EMBL/GenBank/DDBJ whole genome shotgun (WGS) entry which is preliminary data.</text>
</comment>